<gene>
    <name evidence="1" type="ORF">SPSYN_02192</name>
</gene>
<dbReference type="Gene3D" id="3.30.2010.20">
    <property type="match status" value="1"/>
</dbReference>
<dbReference type="Pfam" id="PF06262">
    <property type="entry name" value="Zincin_1"/>
    <property type="match status" value="1"/>
</dbReference>
<protein>
    <recommendedName>
        <fullName evidence="3">Zinicin-like metallopeptidase</fullName>
    </recommendedName>
</protein>
<evidence type="ECO:0000313" key="1">
    <source>
        <dbReference type="EMBL" id="KAF1084415.1"/>
    </source>
</evidence>
<accession>A0A9D3AVQ2</accession>
<dbReference type="EMBL" id="LSRS01000005">
    <property type="protein sequence ID" value="KAF1084415.1"/>
    <property type="molecule type" value="Genomic_DNA"/>
</dbReference>
<organism evidence="1 2">
    <name type="scientific">Sporotomaculum syntrophicum</name>
    <dbReference type="NCBI Taxonomy" id="182264"/>
    <lineage>
        <taxon>Bacteria</taxon>
        <taxon>Bacillati</taxon>
        <taxon>Bacillota</taxon>
        <taxon>Clostridia</taxon>
        <taxon>Eubacteriales</taxon>
        <taxon>Desulfallaceae</taxon>
        <taxon>Sporotomaculum</taxon>
    </lineage>
</organism>
<keyword evidence="2" id="KW-1185">Reference proteome</keyword>
<comment type="caution">
    <text evidence="1">The sequence shown here is derived from an EMBL/GenBank/DDBJ whole genome shotgun (WGS) entry which is preliminary data.</text>
</comment>
<dbReference type="RefSeq" id="WP_161822502.1">
    <property type="nucleotide sequence ID" value="NZ_LSRS01000005.1"/>
</dbReference>
<dbReference type="SUPFAM" id="SSF55486">
    <property type="entry name" value="Metalloproteases ('zincins'), catalytic domain"/>
    <property type="match status" value="1"/>
</dbReference>
<name>A0A9D3AVQ2_9FIRM</name>
<sequence length="118" mass="13480">MAKPTFDEFAAMLDQAVDSIPPHFLRDLTGGFNLQQNKKCEDDYYILGEYIEDSMLGCFIVFYYGSFVALLEDESVDCWKAEIIDTVLHEIQHHLESLAGQEDLAKREIEELAKALKS</sequence>
<evidence type="ECO:0000313" key="2">
    <source>
        <dbReference type="Proteomes" id="UP000798488"/>
    </source>
</evidence>
<proteinExistence type="predicted"/>
<dbReference type="AlphaFoldDB" id="A0A9D3AVQ2"/>
<dbReference type="Proteomes" id="UP000798488">
    <property type="component" value="Unassembled WGS sequence"/>
</dbReference>
<dbReference type="CDD" id="cd12953">
    <property type="entry name" value="MMP_TTHA0227"/>
    <property type="match status" value="1"/>
</dbReference>
<reference evidence="1" key="1">
    <citation type="submission" date="2016-02" db="EMBL/GenBank/DDBJ databases">
        <title>Draft Genome Sequence of Sporotomaculum syntrophicum Strain FB, a Syntrophic Benzoate Degrader.</title>
        <authorList>
            <person name="Nobu M.K."/>
            <person name="Narihiro T."/>
            <person name="Qiu Y.-L."/>
            <person name="Ohashi A."/>
            <person name="Liu W.-T."/>
            <person name="Yuji S."/>
        </authorList>
    </citation>
    <scope>NUCLEOTIDE SEQUENCE</scope>
    <source>
        <strain evidence="1">FB</strain>
    </source>
</reference>
<evidence type="ECO:0008006" key="3">
    <source>
        <dbReference type="Google" id="ProtNLM"/>
    </source>
</evidence>
<dbReference type="InterPro" id="IPR010428">
    <property type="entry name" value="Zincin_1"/>
</dbReference>
<dbReference type="OrthoDB" id="5071at2"/>
<dbReference type="InterPro" id="IPR038555">
    <property type="entry name" value="Zincin_1_sf"/>
</dbReference>